<feature type="domain" description="TEA" evidence="8">
    <location>
        <begin position="190"/>
        <end position="264"/>
    </location>
</feature>
<dbReference type="PROSITE" id="PS51088">
    <property type="entry name" value="TEA_2"/>
    <property type="match status" value="1"/>
</dbReference>
<evidence type="ECO:0000313" key="9">
    <source>
        <dbReference type="EMBL" id="KAA8914022.1"/>
    </source>
</evidence>
<dbReference type="EMBL" id="SWFS01000210">
    <property type="protein sequence ID" value="KAA8914022.1"/>
    <property type="molecule type" value="Genomic_DNA"/>
</dbReference>
<evidence type="ECO:0000259" key="8">
    <source>
        <dbReference type="PROSITE" id="PS51088"/>
    </source>
</evidence>
<evidence type="ECO:0000313" key="10">
    <source>
        <dbReference type="Proteomes" id="UP000761534"/>
    </source>
</evidence>
<feature type="region of interest" description="Disordered" evidence="7">
    <location>
        <begin position="624"/>
        <end position="650"/>
    </location>
</feature>
<reference evidence="9" key="1">
    <citation type="journal article" date="2019" name="G3 (Bethesda)">
        <title>Genome Assemblies of Two Rare Opportunistic Yeast Pathogens: Diutina rugosa (syn. Candida rugosa) and Trichomonascus ciferrii (syn. Candida ciferrii).</title>
        <authorList>
            <person name="Mixao V."/>
            <person name="Saus E."/>
            <person name="Hansen A.P."/>
            <person name="Lass-Florl C."/>
            <person name="Gabaldon T."/>
        </authorList>
    </citation>
    <scope>NUCLEOTIDE SEQUENCE</scope>
    <source>
        <strain evidence="9">CBS 4856</strain>
    </source>
</reference>
<name>A0A642V4Z3_9ASCO</name>
<dbReference type="PRINTS" id="PR00065">
    <property type="entry name" value="TEADOMAIN"/>
</dbReference>
<sequence>MSVAPLTPLQKNKENSALSSSSTNNNAGNSHHSNVYSSPKYINYHLGDGQHHPAQINYANTNNSGYTQQQPYLKSSLLPSAFELTPPDSQPRKRVDSTPESVYRQHQQFQHPETPLVPGMHNNNYEHASSFVTPNSGPQQQFGMSHVSHTQQQQHTPADIFTDRSTISKAPITDHAAYSGYLARQKKEGGDETGSVWSSDVEEAFMEALRRIPRVGRRKITIYGRPCGRNELISDYIYQKTGKVRTRKQVSSHIQVLKHLLKSDPEFMALVADSPPSKNDSQNAAMISPIFARNSAGQGEQQEASKRSNSTVDMFMNGSPSAPYSIPPRSASTAAAFEPTAAGGSNDKSGIMPINFCMCHLSETTNQPTKVYTQLIRPQFETPLKPKGFHSISKRFPQVSQLVQSGKAANCPLIHAKVKLDINLTDNSNSTHDMFKTDLQFNVSSPSFATNAAVSGGSPSNNTATHRWQVMTTVATMGHDVLELNEAVHFKQNWMQRTDKLSIPFAEEFWAAFIAGFNEAQHKEEDFDSAIEAITVTQKLYCKPNHGDDSFEDEHHLEAILIYEFEKAQDSFAARTVFRKLMVPRYTQAQFSMAPPEYPPAHYQQAAASNTNVFGSPLARSRSDYGGAHMMSNRHQPGALTTDSIPQPSQPLESVPMMATSSMPNLSLTNPSLEVNENAPAPENVPMSRSFSVAAGADFGLQLDGPGAAGHFDYNLNEGLNMVRSMTAFEPNATTANWLDHHHQHQHQHQHPAWYDQFHKEQAKQDTDAPSPQNHRLNPGLHVDIVPYASNEEDFDGSTLKTAPPSCNYKQLSSFDYAPSLESHPEEAEPEPASEPNTEIEIRDDDEDDDTNHD</sequence>
<evidence type="ECO:0000256" key="7">
    <source>
        <dbReference type="SAM" id="MobiDB-lite"/>
    </source>
</evidence>
<comment type="caution">
    <text evidence="9">The sequence shown here is derived from an EMBL/GenBank/DDBJ whole genome shotgun (WGS) entry which is preliminary data.</text>
</comment>
<dbReference type="AlphaFoldDB" id="A0A642V4Z3"/>
<accession>A0A642V4Z3</accession>
<keyword evidence="3" id="KW-0805">Transcription regulation</keyword>
<dbReference type="GO" id="GO:0005634">
    <property type="term" value="C:nucleus"/>
    <property type="evidence" value="ECO:0007669"/>
    <property type="project" value="UniProtKB-SubCell"/>
</dbReference>
<evidence type="ECO:0000256" key="3">
    <source>
        <dbReference type="ARBA" id="ARBA00023015"/>
    </source>
</evidence>
<comment type="similarity">
    <text evidence="2">Belongs to the TEC1 family.</text>
</comment>
<protein>
    <recommendedName>
        <fullName evidence="8">TEA domain-containing protein</fullName>
    </recommendedName>
</protein>
<evidence type="ECO:0000256" key="1">
    <source>
        <dbReference type="ARBA" id="ARBA00004123"/>
    </source>
</evidence>
<keyword evidence="4" id="KW-0804">Transcription</keyword>
<dbReference type="PANTHER" id="PTHR11834">
    <property type="entry name" value="TRANSCRIPTIONAL ENHANCER FACTOR TEF RELATED"/>
    <property type="match status" value="1"/>
</dbReference>
<evidence type="ECO:0000256" key="4">
    <source>
        <dbReference type="ARBA" id="ARBA00023163"/>
    </source>
</evidence>
<feature type="compositionally biased region" description="Acidic residues" evidence="7">
    <location>
        <begin position="842"/>
        <end position="854"/>
    </location>
</feature>
<comment type="subcellular location">
    <subcellularLocation>
        <location evidence="1">Nucleus</location>
    </subcellularLocation>
</comment>
<dbReference type="InterPro" id="IPR038096">
    <property type="entry name" value="TEA/ATTS_sf"/>
</dbReference>
<dbReference type="InterPro" id="IPR000818">
    <property type="entry name" value="TEA/ATTS_dom"/>
</dbReference>
<dbReference type="PANTHER" id="PTHR11834:SF0">
    <property type="entry name" value="PROTEIN SCALLOPED"/>
    <property type="match status" value="1"/>
</dbReference>
<dbReference type="GO" id="GO:0005667">
    <property type="term" value="C:transcription regulator complex"/>
    <property type="evidence" value="ECO:0007669"/>
    <property type="project" value="TreeGrafter"/>
</dbReference>
<feature type="region of interest" description="Disordered" evidence="7">
    <location>
        <begin position="81"/>
        <end position="100"/>
    </location>
</feature>
<feature type="compositionally biased region" description="Polar residues" evidence="7">
    <location>
        <begin position="295"/>
        <end position="322"/>
    </location>
</feature>
<feature type="region of interest" description="Disordered" evidence="7">
    <location>
        <begin position="760"/>
        <end position="780"/>
    </location>
</feature>
<dbReference type="PROSITE" id="PS00554">
    <property type="entry name" value="TEA_1"/>
    <property type="match status" value="1"/>
</dbReference>
<feature type="compositionally biased region" description="Low complexity" evidence="7">
    <location>
        <begin position="15"/>
        <end position="34"/>
    </location>
</feature>
<keyword evidence="5" id="KW-0539">Nucleus</keyword>
<gene>
    <name evidence="9" type="ORF">TRICI_003040</name>
</gene>
<dbReference type="Proteomes" id="UP000761534">
    <property type="component" value="Unassembled WGS sequence"/>
</dbReference>
<dbReference type="Gene3D" id="6.10.20.40">
    <property type="entry name" value="TEA/ATTS domain"/>
    <property type="match status" value="1"/>
</dbReference>
<dbReference type="GO" id="GO:0000981">
    <property type="term" value="F:DNA-binding transcription factor activity, RNA polymerase II-specific"/>
    <property type="evidence" value="ECO:0007669"/>
    <property type="project" value="TreeGrafter"/>
</dbReference>
<dbReference type="SMART" id="SM00426">
    <property type="entry name" value="TEA"/>
    <property type="match status" value="1"/>
</dbReference>
<evidence type="ECO:0000256" key="5">
    <source>
        <dbReference type="ARBA" id="ARBA00023242"/>
    </source>
</evidence>
<keyword evidence="10" id="KW-1185">Reference proteome</keyword>
<feature type="region of interest" description="Disordered" evidence="7">
    <location>
        <begin position="1"/>
        <end position="48"/>
    </location>
</feature>
<dbReference type="Pfam" id="PF01285">
    <property type="entry name" value="TEA"/>
    <property type="match status" value="1"/>
</dbReference>
<evidence type="ECO:0000256" key="2">
    <source>
        <dbReference type="ARBA" id="ARBA00008421"/>
    </source>
</evidence>
<dbReference type="GO" id="GO:0000978">
    <property type="term" value="F:RNA polymerase II cis-regulatory region sequence-specific DNA binding"/>
    <property type="evidence" value="ECO:0007669"/>
    <property type="project" value="TreeGrafter"/>
</dbReference>
<dbReference type="VEuPathDB" id="FungiDB:TRICI_003040"/>
<feature type="DNA-binding region" description="TEA" evidence="6">
    <location>
        <begin position="190"/>
        <end position="264"/>
    </location>
</feature>
<proteinExistence type="inferred from homology"/>
<feature type="region of interest" description="Disordered" evidence="7">
    <location>
        <begin position="294"/>
        <end position="330"/>
    </location>
</feature>
<organism evidence="9 10">
    <name type="scientific">Trichomonascus ciferrii</name>
    <dbReference type="NCBI Taxonomy" id="44093"/>
    <lineage>
        <taxon>Eukaryota</taxon>
        <taxon>Fungi</taxon>
        <taxon>Dikarya</taxon>
        <taxon>Ascomycota</taxon>
        <taxon>Saccharomycotina</taxon>
        <taxon>Dipodascomycetes</taxon>
        <taxon>Dipodascales</taxon>
        <taxon>Trichomonascaceae</taxon>
        <taxon>Trichomonascus</taxon>
        <taxon>Trichomonascus ciferrii complex</taxon>
    </lineage>
</organism>
<feature type="compositionally biased region" description="Polar residues" evidence="7">
    <location>
        <begin position="633"/>
        <end position="650"/>
    </location>
</feature>
<dbReference type="OrthoDB" id="10006572at2759"/>
<feature type="region of interest" description="Disordered" evidence="7">
    <location>
        <begin position="795"/>
        <end position="854"/>
    </location>
</feature>
<evidence type="ECO:0000256" key="6">
    <source>
        <dbReference type="PROSITE-ProRule" id="PRU00505"/>
    </source>
</evidence>
<dbReference type="InterPro" id="IPR050937">
    <property type="entry name" value="TEC1_TEAD_TF"/>
</dbReference>